<dbReference type="PROSITE" id="PS50262">
    <property type="entry name" value="G_PROTEIN_RECEP_F1_2"/>
    <property type="match status" value="1"/>
</dbReference>
<dbReference type="Proteomes" id="UP000639338">
    <property type="component" value="Unassembled WGS sequence"/>
</dbReference>
<comment type="caution">
    <text evidence="14">The sequence shown here is derived from an EMBL/GenBank/DDBJ whole genome shotgun (WGS) entry which is preliminary data.</text>
</comment>
<feature type="transmembrane region" description="Helical" evidence="12">
    <location>
        <begin position="190"/>
        <end position="216"/>
    </location>
</feature>
<evidence type="ECO:0000256" key="5">
    <source>
        <dbReference type="ARBA" id="ARBA00022989"/>
    </source>
</evidence>
<dbReference type="OrthoDB" id="5859976at2759"/>
<sequence length="633" mass="70486">MLTFEDSITTWTSEVTAMLHQVSYCNSTNLLGCVEQCGLIPIGYDHLCTVEQHVNDIIHNTTDVNNTIIPYTTLFCRPCDYTNCEYNISLVINGFKKIEGTFLSKISKFRDCNTSLINDVLECSTTSNLTMDDLTISCFRRRHHTEIFNGRKVDWSFLFVVVFIAAGGLGNILVCLAVCLDRRLHNVTNYFLLSLAVADLLVSLFVMPLGAIPGLLGYWPLGVVWCNVYVSCDVLACSASILHMCFISLGRYLGIRNPLRTRHISTKRMVAFKIALVWVCAILVSSSITVLGLINSSNIMPAPGICVINNRAFFIFGSLVAFYIPMLVMVVTFVLTVQLLRKKARFVAEHPESNQFLNNITTRTSNATSHRQMWRMSGGSSSSDRSRTLNARSGIKHPSFELNGATVETDIALNESRIMGRTDQGTQTPENIAKETRNFKLKSLRLHLNVTPTNLNLKFLHGKSKRRSFAANAVATEQKASKVLGLVFFTFVLCWSPFFVLNILFAICPDCSVPHHVVDICLWLGYVSSTINPIIYTIFNKIFRGAFIRLLKCKCSRSVRPPRYRSVTETGRGAMSLCTPGTLPMAISLQGTPLLTPTSNPQVTPASGSSMINRGTPSSLYRDTYVDERDNSC</sequence>
<evidence type="ECO:0000256" key="1">
    <source>
        <dbReference type="ARBA" id="ARBA00004651"/>
    </source>
</evidence>
<keyword evidence="9" id="KW-0675">Receptor</keyword>
<keyword evidence="15" id="KW-1185">Reference proteome</keyword>
<evidence type="ECO:0000256" key="7">
    <source>
        <dbReference type="ARBA" id="ARBA00023136"/>
    </source>
</evidence>
<feature type="transmembrane region" description="Helical" evidence="12">
    <location>
        <begin position="517"/>
        <end position="539"/>
    </location>
</feature>
<protein>
    <recommendedName>
        <fullName evidence="13">G-protein coupled receptors family 1 profile domain-containing protein</fullName>
    </recommendedName>
</protein>
<evidence type="ECO:0000256" key="6">
    <source>
        <dbReference type="ARBA" id="ARBA00023040"/>
    </source>
</evidence>
<dbReference type="FunFam" id="1.20.1070.10:FF:000523">
    <property type="entry name" value="5-hydroxytryptamine receptor 2B"/>
    <property type="match status" value="1"/>
</dbReference>
<gene>
    <name evidence="14" type="ORF">HCN44_002096</name>
</gene>
<evidence type="ECO:0000256" key="9">
    <source>
        <dbReference type="ARBA" id="ARBA00023170"/>
    </source>
</evidence>
<dbReference type="Pfam" id="PF00001">
    <property type="entry name" value="7tm_1"/>
    <property type="match status" value="1"/>
</dbReference>
<dbReference type="InterPro" id="IPR000276">
    <property type="entry name" value="GPCR_Rhodpsn"/>
</dbReference>
<keyword evidence="7 12" id="KW-0472">Membrane</keyword>
<dbReference type="InterPro" id="IPR017452">
    <property type="entry name" value="GPCR_Rhodpsn_7TM"/>
</dbReference>
<evidence type="ECO:0000256" key="4">
    <source>
        <dbReference type="ARBA" id="ARBA00022692"/>
    </source>
</evidence>
<dbReference type="GO" id="GO:0004993">
    <property type="term" value="F:G protein-coupled serotonin receptor activity"/>
    <property type="evidence" value="ECO:0007669"/>
    <property type="project" value="TreeGrafter"/>
</dbReference>
<dbReference type="GO" id="GO:0007268">
    <property type="term" value="P:chemical synaptic transmission"/>
    <property type="evidence" value="ECO:0007669"/>
    <property type="project" value="TreeGrafter"/>
</dbReference>
<organism evidence="14 15">
    <name type="scientific">Aphidius gifuensis</name>
    <name type="common">Parasitoid wasp</name>
    <dbReference type="NCBI Taxonomy" id="684658"/>
    <lineage>
        <taxon>Eukaryota</taxon>
        <taxon>Metazoa</taxon>
        <taxon>Ecdysozoa</taxon>
        <taxon>Arthropoda</taxon>
        <taxon>Hexapoda</taxon>
        <taxon>Insecta</taxon>
        <taxon>Pterygota</taxon>
        <taxon>Neoptera</taxon>
        <taxon>Endopterygota</taxon>
        <taxon>Hymenoptera</taxon>
        <taxon>Apocrita</taxon>
        <taxon>Ichneumonoidea</taxon>
        <taxon>Braconidae</taxon>
        <taxon>Aphidiinae</taxon>
        <taxon>Aphidius</taxon>
    </lineage>
</organism>
<feature type="transmembrane region" description="Helical" evidence="12">
    <location>
        <begin position="483"/>
        <end position="505"/>
    </location>
</feature>
<dbReference type="PRINTS" id="PR00237">
    <property type="entry name" value="GPCRRHODOPSN"/>
</dbReference>
<proteinExistence type="inferred from homology"/>
<dbReference type="FunFam" id="1.20.1070.10:FF:000367">
    <property type="entry name" value="Serotonin receptor 5-HT2 subtype"/>
    <property type="match status" value="1"/>
</dbReference>
<name>A0A835CTX6_APHGI</name>
<dbReference type="SMART" id="SM01381">
    <property type="entry name" value="7TM_GPCR_Srsx"/>
    <property type="match status" value="1"/>
</dbReference>
<feature type="transmembrane region" description="Helical" evidence="12">
    <location>
        <begin position="270"/>
        <end position="294"/>
    </location>
</feature>
<feature type="domain" description="G-protein coupled receptors family 1 profile" evidence="13">
    <location>
        <begin position="170"/>
        <end position="536"/>
    </location>
</feature>
<evidence type="ECO:0000256" key="2">
    <source>
        <dbReference type="ARBA" id="ARBA00010663"/>
    </source>
</evidence>
<feature type="transmembrane region" description="Helical" evidence="12">
    <location>
        <begin position="228"/>
        <end position="249"/>
    </location>
</feature>
<dbReference type="GO" id="GO:0045202">
    <property type="term" value="C:synapse"/>
    <property type="evidence" value="ECO:0007669"/>
    <property type="project" value="GOC"/>
</dbReference>
<keyword evidence="5 12" id="KW-1133">Transmembrane helix</keyword>
<evidence type="ECO:0000256" key="11">
    <source>
        <dbReference type="SAM" id="MobiDB-lite"/>
    </source>
</evidence>
<dbReference type="GO" id="GO:0007187">
    <property type="term" value="P:G protein-coupled receptor signaling pathway, coupled to cyclic nucleotide second messenger"/>
    <property type="evidence" value="ECO:0007669"/>
    <property type="project" value="TreeGrafter"/>
</dbReference>
<evidence type="ECO:0000313" key="14">
    <source>
        <dbReference type="EMBL" id="KAF7996464.1"/>
    </source>
</evidence>
<keyword evidence="8" id="KW-1015">Disulfide bond</keyword>
<feature type="transmembrane region" description="Helical" evidence="12">
    <location>
        <begin position="314"/>
        <end position="337"/>
    </location>
</feature>
<dbReference type="EMBL" id="JACMRX010000001">
    <property type="protein sequence ID" value="KAF7996464.1"/>
    <property type="molecule type" value="Genomic_DNA"/>
</dbReference>
<dbReference type="GO" id="GO:0005886">
    <property type="term" value="C:plasma membrane"/>
    <property type="evidence" value="ECO:0007669"/>
    <property type="project" value="UniProtKB-SubCell"/>
</dbReference>
<evidence type="ECO:0000313" key="15">
    <source>
        <dbReference type="Proteomes" id="UP000639338"/>
    </source>
</evidence>
<dbReference type="GO" id="GO:0051378">
    <property type="term" value="F:serotonin binding"/>
    <property type="evidence" value="ECO:0007669"/>
    <property type="project" value="TreeGrafter"/>
</dbReference>
<dbReference type="SUPFAM" id="SSF81321">
    <property type="entry name" value="Family A G protein-coupled receptor-like"/>
    <property type="match status" value="1"/>
</dbReference>
<comment type="similarity">
    <text evidence="2">Belongs to the G-protein coupled receptor 1 family.</text>
</comment>
<evidence type="ECO:0000256" key="12">
    <source>
        <dbReference type="SAM" id="Phobius"/>
    </source>
</evidence>
<reference evidence="14 15" key="1">
    <citation type="submission" date="2020-08" db="EMBL/GenBank/DDBJ databases">
        <title>Aphidius gifuensis genome sequencing and assembly.</title>
        <authorList>
            <person name="Du Z."/>
        </authorList>
    </citation>
    <scope>NUCLEOTIDE SEQUENCE [LARGE SCALE GENOMIC DNA]</scope>
    <source>
        <strain evidence="14">YNYX2018</strain>
        <tissue evidence="14">Adults</tissue>
    </source>
</reference>
<feature type="transmembrane region" description="Helical" evidence="12">
    <location>
        <begin position="155"/>
        <end position="178"/>
    </location>
</feature>
<dbReference type="PANTHER" id="PTHR24247:SF228">
    <property type="entry name" value="5-HYDROXYTRYPTAMINE (SEROTONIN) RECEPTOR 2A, ISOFORM B"/>
    <property type="match status" value="1"/>
</dbReference>
<dbReference type="GO" id="GO:0007210">
    <property type="term" value="P:serotonin receptor signaling pathway"/>
    <property type="evidence" value="ECO:0007669"/>
    <property type="project" value="TreeGrafter"/>
</dbReference>
<keyword evidence="3" id="KW-1003">Cell membrane</keyword>
<feature type="region of interest" description="Disordered" evidence="11">
    <location>
        <begin position="598"/>
        <end position="619"/>
    </location>
</feature>
<keyword evidence="10" id="KW-0807">Transducer</keyword>
<dbReference type="GO" id="GO:0030594">
    <property type="term" value="F:neurotransmitter receptor activity"/>
    <property type="evidence" value="ECO:0007669"/>
    <property type="project" value="TreeGrafter"/>
</dbReference>
<dbReference type="GO" id="GO:0030425">
    <property type="term" value="C:dendrite"/>
    <property type="evidence" value="ECO:0007669"/>
    <property type="project" value="TreeGrafter"/>
</dbReference>
<dbReference type="PANTHER" id="PTHR24247">
    <property type="entry name" value="5-HYDROXYTRYPTAMINE RECEPTOR"/>
    <property type="match status" value="1"/>
</dbReference>
<keyword evidence="4 12" id="KW-0812">Transmembrane</keyword>
<keyword evidence="6" id="KW-0297">G-protein coupled receptor</keyword>
<evidence type="ECO:0000256" key="8">
    <source>
        <dbReference type="ARBA" id="ARBA00023157"/>
    </source>
</evidence>
<comment type="subcellular location">
    <subcellularLocation>
        <location evidence="1">Cell membrane</location>
        <topology evidence="1">Multi-pass membrane protein</topology>
    </subcellularLocation>
</comment>
<evidence type="ECO:0000259" key="13">
    <source>
        <dbReference type="PROSITE" id="PS50262"/>
    </source>
</evidence>
<accession>A0A835CTX6</accession>
<evidence type="ECO:0000256" key="10">
    <source>
        <dbReference type="ARBA" id="ARBA00023224"/>
    </source>
</evidence>
<feature type="region of interest" description="Disordered" evidence="11">
    <location>
        <begin position="368"/>
        <end position="389"/>
    </location>
</feature>
<dbReference type="Gene3D" id="1.20.1070.10">
    <property type="entry name" value="Rhodopsin 7-helix transmembrane proteins"/>
    <property type="match status" value="2"/>
</dbReference>
<evidence type="ECO:0000256" key="3">
    <source>
        <dbReference type="ARBA" id="ARBA00022475"/>
    </source>
</evidence>
<dbReference type="AlphaFoldDB" id="A0A835CTX6"/>